<evidence type="ECO:0000256" key="1">
    <source>
        <dbReference type="SAM" id="Phobius"/>
    </source>
</evidence>
<evidence type="ECO:0000313" key="3">
    <source>
        <dbReference type="Proteomes" id="UP000193560"/>
    </source>
</evidence>
<name>A0A1X2HDX6_9FUNG</name>
<keyword evidence="1" id="KW-0812">Transmembrane</keyword>
<dbReference type="AlphaFoldDB" id="A0A1X2HDX6"/>
<evidence type="ECO:0000313" key="2">
    <source>
        <dbReference type="EMBL" id="ORY97067.1"/>
    </source>
</evidence>
<keyword evidence="1" id="KW-0472">Membrane</keyword>
<dbReference type="Proteomes" id="UP000193560">
    <property type="component" value="Unassembled WGS sequence"/>
</dbReference>
<keyword evidence="3" id="KW-1185">Reference proteome</keyword>
<reference evidence="2 3" key="1">
    <citation type="submission" date="2016-07" db="EMBL/GenBank/DDBJ databases">
        <title>Pervasive Adenine N6-methylation of Active Genes in Fungi.</title>
        <authorList>
            <consortium name="DOE Joint Genome Institute"/>
            <person name="Mondo S.J."/>
            <person name="Dannebaum R.O."/>
            <person name="Kuo R.C."/>
            <person name="Labutti K."/>
            <person name="Haridas S."/>
            <person name="Kuo A."/>
            <person name="Salamov A."/>
            <person name="Ahrendt S.R."/>
            <person name="Lipzen A."/>
            <person name="Sullivan W."/>
            <person name="Andreopoulos W.B."/>
            <person name="Clum A."/>
            <person name="Lindquist E."/>
            <person name="Daum C."/>
            <person name="Ramamoorthy G.K."/>
            <person name="Gryganskyi A."/>
            <person name="Culley D."/>
            <person name="Magnuson J.K."/>
            <person name="James T.Y."/>
            <person name="O'Malley M.A."/>
            <person name="Stajich J.E."/>
            <person name="Spatafora J.W."/>
            <person name="Visel A."/>
            <person name="Grigoriev I.V."/>
        </authorList>
    </citation>
    <scope>NUCLEOTIDE SEQUENCE [LARGE SCALE GENOMIC DNA]</scope>
    <source>
        <strain evidence="2 3">NRRL 1336</strain>
    </source>
</reference>
<gene>
    <name evidence="2" type="ORF">BCR42DRAFT_430484</name>
</gene>
<sequence length="52" mass="5974">MSSSLAMSFLWCANCRNQYLSFLSFFAMLISLITQTRVDQSLMRSIKNSIDC</sequence>
<comment type="caution">
    <text evidence="2">The sequence shown here is derived from an EMBL/GenBank/DDBJ whole genome shotgun (WGS) entry which is preliminary data.</text>
</comment>
<dbReference type="EMBL" id="MCGE01000068">
    <property type="protein sequence ID" value="ORY97067.1"/>
    <property type="molecule type" value="Genomic_DNA"/>
</dbReference>
<proteinExistence type="predicted"/>
<protein>
    <submittedName>
        <fullName evidence="2">Uncharacterized protein</fullName>
    </submittedName>
</protein>
<keyword evidence="1" id="KW-1133">Transmembrane helix</keyword>
<feature type="transmembrane region" description="Helical" evidence="1">
    <location>
        <begin position="20"/>
        <end position="38"/>
    </location>
</feature>
<organism evidence="2 3">
    <name type="scientific">Absidia repens</name>
    <dbReference type="NCBI Taxonomy" id="90262"/>
    <lineage>
        <taxon>Eukaryota</taxon>
        <taxon>Fungi</taxon>
        <taxon>Fungi incertae sedis</taxon>
        <taxon>Mucoromycota</taxon>
        <taxon>Mucoromycotina</taxon>
        <taxon>Mucoromycetes</taxon>
        <taxon>Mucorales</taxon>
        <taxon>Cunninghamellaceae</taxon>
        <taxon>Absidia</taxon>
    </lineage>
</organism>
<accession>A0A1X2HDX6</accession>